<gene>
    <name evidence="1" type="ORF">ACFPME_01515</name>
</gene>
<comment type="caution">
    <text evidence="1">The sequence shown here is derived from an EMBL/GenBank/DDBJ whole genome shotgun (WGS) entry which is preliminary data.</text>
</comment>
<dbReference type="Pfam" id="PF13489">
    <property type="entry name" value="Methyltransf_23"/>
    <property type="match status" value="1"/>
</dbReference>
<keyword evidence="1" id="KW-0489">Methyltransferase</keyword>
<dbReference type="CDD" id="cd02440">
    <property type="entry name" value="AdoMet_MTases"/>
    <property type="match status" value="1"/>
</dbReference>
<evidence type="ECO:0000313" key="1">
    <source>
        <dbReference type="EMBL" id="MFC5435222.1"/>
    </source>
</evidence>
<dbReference type="InterPro" id="IPR029063">
    <property type="entry name" value="SAM-dependent_MTases_sf"/>
</dbReference>
<dbReference type="EC" id="2.1.1.-" evidence="1"/>
<dbReference type="EMBL" id="JBHSMK010000002">
    <property type="protein sequence ID" value="MFC5435222.1"/>
    <property type="molecule type" value="Genomic_DNA"/>
</dbReference>
<reference evidence="2" key="1">
    <citation type="journal article" date="2019" name="Int. J. Syst. Evol. Microbiol.">
        <title>The Global Catalogue of Microorganisms (GCM) 10K type strain sequencing project: providing services to taxonomists for standard genome sequencing and annotation.</title>
        <authorList>
            <consortium name="The Broad Institute Genomics Platform"/>
            <consortium name="The Broad Institute Genome Sequencing Center for Infectious Disease"/>
            <person name="Wu L."/>
            <person name="Ma J."/>
        </authorList>
    </citation>
    <scope>NUCLEOTIDE SEQUENCE [LARGE SCALE GENOMIC DNA]</scope>
    <source>
        <strain evidence="2">JCM 17130</strain>
    </source>
</reference>
<dbReference type="GO" id="GO:0008168">
    <property type="term" value="F:methyltransferase activity"/>
    <property type="evidence" value="ECO:0007669"/>
    <property type="project" value="UniProtKB-KW"/>
</dbReference>
<dbReference type="RefSeq" id="WP_377301326.1">
    <property type="nucleotide sequence ID" value="NZ_JBHSMK010000002.1"/>
</dbReference>
<sequence>MHQRDDDIYASAPLRRLLDEQTRALRPELQRCHGMHGLLLRACGDDRPPALPMLRCWTSLHLDGAGYGGDLRAAANEPLPFVDDAFDLALLRHVLEVAPNAPALLDDAVRILAPGGVLVLTGVHPISGWAPWFYWRTRGESRVLQMPLHLGHDLRQAGLEIECMQRVGRAWPSQERPGSARGSAFGGGYILIARKRRRMATPLRIKPVPVTVPSNGQLSPGARRSSAS</sequence>
<dbReference type="Gene3D" id="3.40.50.150">
    <property type="entry name" value="Vaccinia Virus protein VP39"/>
    <property type="match status" value="1"/>
</dbReference>
<proteinExistence type="predicted"/>
<evidence type="ECO:0000313" key="2">
    <source>
        <dbReference type="Proteomes" id="UP001596013"/>
    </source>
</evidence>
<organism evidence="1 2">
    <name type="scientific">Rhodanobacter umsongensis</name>
    <dbReference type="NCBI Taxonomy" id="633153"/>
    <lineage>
        <taxon>Bacteria</taxon>
        <taxon>Pseudomonadati</taxon>
        <taxon>Pseudomonadota</taxon>
        <taxon>Gammaproteobacteria</taxon>
        <taxon>Lysobacterales</taxon>
        <taxon>Rhodanobacteraceae</taxon>
        <taxon>Rhodanobacter</taxon>
    </lineage>
</organism>
<protein>
    <submittedName>
        <fullName evidence="1">Class I SAM-dependent methyltransferase</fullName>
        <ecNumber evidence="1">2.1.1.-</ecNumber>
    </submittedName>
</protein>
<dbReference type="SUPFAM" id="SSF53335">
    <property type="entry name" value="S-adenosyl-L-methionine-dependent methyltransferases"/>
    <property type="match status" value="1"/>
</dbReference>
<accession>A0ABW0JHE7</accession>
<dbReference type="GO" id="GO:0032259">
    <property type="term" value="P:methylation"/>
    <property type="evidence" value="ECO:0007669"/>
    <property type="project" value="UniProtKB-KW"/>
</dbReference>
<name>A0ABW0JHE7_9GAMM</name>
<dbReference type="Proteomes" id="UP001596013">
    <property type="component" value="Unassembled WGS sequence"/>
</dbReference>
<keyword evidence="2" id="KW-1185">Reference proteome</keyword>
<keyword evidence="1" id="KW-0808">Transferase</keyword>